<dbReference type="AlphaFoldDB" id="A0AAD6GAA4"/>
<dbReference type="Proteomes" id="UP001220324">
    <property type="component" value="Unassembled WGS sequence"/>
</dbReference>
<dbReference type="PANTHER" id="PTHR42110:SF1">
    <property type="entry name" value="L-ASPARAGINASE, PUTATIVE (AFU_ORTHOLOGUE AFUA_3G11890)-RELATED"/>
    <property type="match status" value="1"/>
</dbReference>
<comment type="caution">
    <text evidence="1">The sequence shown here is derived from an EMBL/GenBank/DDBJ whole genome shotgun (WGS) entry which is preliminary data.</text>
</comment>
<dbReference type="PANTHER" id="PTHR42110">
    <property type="entry name" value="L-ASPARAGINASE, PUTATIVE (AFU_ORTHOLOGUE AFUA_3G11890)-RELATED"/>
    <property type="match status" value="1"/>
</dbReference>
<organism evidence="1 2">
    <name type="scientific">Penicillium frequentans</name>
    <dbReference type="NCBI Taxonomy" id="3151616"/>
    <lineage>
        <taxon>Eukaryota</taxon>
        <taxon>Fungi</taxon>
        <taxon>Dikarya</taxon>
        <taxon>Ascomycota</taxon>
        <taxon>Pezizomycotina</taxon>
        <taxon>Eurotiomycetes</taxon>
        <taxon>Eurotiomycetidae</taxon>
        <taxon>Eurotiales</taxon>
        <taxon>Aspergillaceae</taxon>
        <taxon>Penicillium</taxon>
    </lineage>
</organism>
<protein>
    <recommendedName>
        <fullName evidence="3">Asparaginase</fullName>
    </recommendedName>
</protein>
<accession>A0AAD6GAA4</accession>
<evidence type="ECO:0000313" key="1">
    <source>
        <dbReference type="EMBL" id="KAJ5524359.1"/>
    </source>
</evidence>
<evidence type="ECO:0000313" key="2">
    <source>
        <dbReference type="Proteomes" id="UP001220324"/>
    </source>
</evidence>
<dbReference type="InterPro" id="IPR010349">
    <property type="entry name" value="Asparaginase_II"/>
</dbReference>
<dbReference type="EMBL" id="JAQIZZ010000008">
    <property type="protein sequence ID" value="KAJ5524359.1"/>
    <property type="molecule type" value="Genomic_DNA"/>
</dbReference>
<sequence>MRTNISNDFVVSDRGGVIENRHAVHAAVVDSKGRLLYALGDPTRTTLARSAAKPAQAVVILETGAFNKYDLDEVDLALMCASHSSEERHITRTRAILAKIDADEADLKCGGHTPISEVVNRAWIKGDFVPTSVCSNCSGKHAGMIAATKTLGADVATYHLGDHPLQVRLKKTVDEICELGERESTWSIDGCNLPAPAFPLLSLGRMYASFAEAVDTVDGEGNGAGTARVQMQARVFRAMSRHPEFVAGEDRFCTILMRAFPEMLIGKLGADGCYGVGVRASEQTKRFGADGAVGIAVKIEDGNIGILYSAVSETLNQLNIGDPDMRQKLARFHSPEIKNTVGVVTGKVSPQFSLRLIQ</sequence>
<reference evidence="1 2" key="1">
    <citation type="journal article" date="2023" name="IMA Fungus">
        <title>Comparative genomic study of the Penicillium genus elucidates a diverse pangenome and 15 lateral gene transfer events.</title>
        <authorList>
            <person name="Petersen C."/>
            <person name="Sorensen T."/>
            <person name="Nielsen M.R."/>
            <person name="Sondergaard T.E."/>
            <person name="Sorensen J.L."/>
            <person name="Fitzpatrick D.A."/>
            <person name="Frisvad J.C."/>
            <person name="Nielsen K.L."/>
        </authorList>
    </citation>
    <scope>NUCLEOTIDE SEQUENCE [LARGE SCALE GENOMIC DNA]</scope>
    <source>
        <strain evidence="1 2">IBT 35679</strain>
    </source>
</reference>
<name>A0AAD6GAA4_9EURO</name>
<dbReference type="Pfam" id="PF06089">
    <property type="entry name" value="Asparaginase_II"/>
    <property type="match status" value="1"/>
</dbReference>
<gene>
    <name evidence="1" type="ORF">N7494_011009</name>
</gene>
<proteinExistence type="predicted"/>
<keyword evidence="2" id="KW-1185">Reference proteome</keyword>
<evidence type="ECO:0008006" key="3">
    <source>
        <dbReference type="Google" id="ProtNLM"/>
    </source>
</evidence>